<dbReference type="EMBL" id="CP002545">
    <property type="protein sequence ID" value="ADY53668.1"/>
    <property type="molecule type" value="Genomic_DNA"/>
</dbReference>
<dbReference type="AlphaFoldDB" id="F0SAP7"/>
<dbReference type="Gene3D" id="1.25.40.10">
    <property type="entry name" value="Tetratricopeptide repeat domain"/>
    <property type="match status" value="1"/>
</dbReference>
<evidence type="ECO:0000313" key="5">
    <source>
        <dbReference type="Proteomes" id="UP000000310"/>
    </source>
</evidence>
<dbReference type="InterPro" id="IPR050498">
    <property type="entry name" value="Ycf3"/>
</dbReference>
<dbReference type="STRING" id="762903.Pedsa_3129"/>
<name>F0SAP7_PSESL</name>
<dbReference type="KEGG" id="psn:Pedsa_3129"/>
<evidence type="ECO:0000256" key="3">
    <source>
        <dbReference type="SAM" id="Phobius"/>
    </source>
</evidence>
<dbReference type="Pfam" id="PF13174">
    <property type="entry name" value="TPR_6"/>
    <property type="match status" value="1"/>
</dbReference>
<keyword evidence="2" id="KW-0802">TPR repeat</keyword>
<accession>F0SAP7</accession>
<dbReference type="SMART" id="SM00028">
    <property type="entry name" value="TPR"/>
    <property type="match status" value="2"/>
</dbReference>
<evidence type="ECO:0000256" key="2">
    <source>
        <dbReference type="ARBA" id="ARBA00022803"/>
    </source>
</evidence>
<dbReference type="PANTHER" id="PTHR44858:SF1">
    <property type="entry name" value="UDP-N-ACETYLGLUCOSAMINE--PEPTIDE N-ACETYLGLUCOSAMINYLTRANSFERASE SPINDLY-RELATED"/>
    <property type="match status" value="1"/>
</dbReference>
<dbReference type="SUPFAM" id="SSF48452">
    <property type="entry name" value="TPR-like"/>
    <property type="match status" value="1"/>
</dbReference>
<reference evidence="4 5" key="1">
    <citation type="journal article" date="2011" name="Stand. Genomic Sci.">
        <title>Complete genome sequence of the gliding, heparinolytic Pedobacter saltans type strain (113).</title>
        <authorList>
            <person name="Liolios K."/>
            <person name="Sikorski J."/>
            <person name="Lu M."/>
            <person name="Nolan M."/>
            <person name="Lapidus A."/>
            <person name="Lucas S."/>
            <person name="Hammon N."/>
            <person name="Deshpande S."/>
            <person name="Cheng J.F."/>
            <person name="Tapia R."/>
            <person name="Han C."/>
            <person name="Goodwin L."/>
            <person name="Pitluck S."/>
            <person name="Huntemann M."/>
            <person name="Ivanova N."/>
            <person name="Pagani I."/>
            <person name="Mavromatis K."/>
            <person name="Ovchinikova G."/>
            <person name="Pati A."/>
            <person name="Chen A."/>
            <person name="Palaniappan K."/>
            <person name="Land M."/>
            <person name="Hauser L."/>
            <person name="Brambilla E.M."/>
            <person name="Kotsyurbenko O."/>
            <person name="Rohde M."/>
            <person name="Tindall B.J."/>
            <person name="Abt B."/>
            <person name="Goker M."/>
            <person name="Detter J.C."/>
            <person name="Woyke T."/>
            <person name="Bristow J."/>
            <person name="Eisen J.A."/>
            <person name="Markowitz V."/>
            <person name="Hugenholtz P."/>
            <person name="Klenk H.P."/>
            <person name="Kyrpides N.C."/>
        </authorList>
    </citation>
    <scope>NUCLEOTIDE SEQUENCE [LARGE SCALE GENOMIC DNA]</scope>
    <source>
        <strain evidence="5">ATCC 51119 / DSM 12145 / JCM 21818 / LMG 10337 / NBRC 100064 / NCIMB 13643</strain>
    </source>
</reference>
<reference evidence="5" key="2">
    <citation type="submission" date="2011-02" db="EMBL/GenBank/DDBJ databases">
        <title>The complete genome of Pedobacter saltans DSM 12145.</title>
        <authorList>
            <consortium name="US DOE Joint Genome Institute (JGI-PGF)"/>
            <person name="Lucas S."/>
            <person name="Copeland A."/>
            <person name="Lapidus A."/>
            <person name="Bruce D."/>
            <person name="Goodwin L."/>
            <person name="Pitluck S."/>
            <person name="Kyrpides N."/>
            <person name="Mavromatis K."/>
            <person name="Pagani I."/>
            <person name="Ivanova N."/>
            <person name="Ovchinnikova G."/>
            <person name="Lu M."/>
            <person name="Detter J.C."/>
            <person name="Han C."/>
            <person name="Land M."/>
            <person name="Hauser L."/>
            <person name="Markowitz V."/>
            <person name="Cheng J.-F."/>
            <person name="Hugenholtz P."/>
            <person name="Woyke T."/>
            <person name="Wu D."/>
            <person name="Tindall B."/>
            <person name="Pomrenke H.G."/>
            <person name="Brambilla E."/>
            <person name="Klenk H.-P."/>
            <person name="Eisen J.A."/>
        </authorList>
    </citation>
    <scope>NUCLEOTIDE SEQUENCE [LARGE SCALE GENOMIC DNA]</scope>
    <source>
        <strain evidence="5">ATCC 51119 / DSM 12145 / JCM 21818 / LMG 10337 / NBRC 100064 / NCIMB 13643</strain>
    </source>
</reference>
<proteinExistence type="predicted"/>
<keyword evidence="3" id="KW-0472">Membrane</keyword>
<dbReference type="InterPro" id="IPR011990">
    <property type="entry name" value="TPR-like_helical_dom_sf"/>
</dbReference>
<dbReference type="RefSeq" id="WP_013634153.1">
    <property type="nucleotide sequence ID" value="NC_015177.1"/>
</dbReference>
<protein>
    <submittedName>
        <fullName evidence="4">Tetratricopeptide TPR_1 repeat-containing protein</fullName>
    </submittedName>
</protein>
<gene>
    <name evidence="4" type="ordered locus">Pedsa_3129</name>
</gene>
<keyword evidence="3" id="KW-0812">Transmembrane</keyword>
<evidence type="ECO:0000313" key="4">
    <source>
        <dbReference type="EMBL" id="ADY53668.1"/>
    </source>
</evidence>
<keyword evidence="3" id="KW-1133">Transmembrane helix</keyword>
<evidence type="ECO:0000256" key="1">
    <source>
        <dbReference type="ARBA" id="ARBA00022737"/>
    </source>
</evidence>
<feature type="transmembrane region" description="Helical" evidence="3">
    <location>
        <begin position="6"/>
        <end position="24"/>
    </location>
</feature>
<dbReference type="Proteomes" id="UP000000310">
    <property type="component" value="Chromosome"/>
</dbReference>
<dbReference type="eggNOG" id="COG0457">
    <property type="taxonomic scope" value="Bacteria"/>
</dbReference>
<dbReference type="InterPro" id="IPR019734">
    <property type="entry name" value="TPR_rpt"/>
</dbReference>
<sequence length="283" mass="30926">MKTKQYIVIGSVVVLMGILLSLDIKGLVKKEDASGAEAETAATAEKKVVSGFSRESVLAIAKQNVSPSLLTDIEKVENSLKKASGDEEVSLQEQLAKKWDDVNQPAASAFAYEAIAEKKPTYQNWMKAGDRFTEGYQNFPDTTSVQGLTEKAIHAYNKALELNAESLDAQTGLGIAYVTGTNNPMQGIQLLLKVVEKDPENLKANMSLGLFSMKSGQFGKAVDRFKTVVKVKKDPEAYFYMATSYENMGMKTAAVEAYEEAKRLAGDPGLSSFIDRKIKELNN</sequence>
<dbReference type="PANTHER" id="PTHR44858">
    <property type="entry name" value="TETRATRICOPEPTIDE REPEAT PROTEIN 6"/>
    <property type="match status" value="1"/>
</dbReference>
<keyword evidence="5" id="KW-1185">Reference proteome</keyword>
<organism evidence="4 5">
    <name type="scientific">Pseudopedobacter saltans (strain ATCC 51119 / DSM 12145 / JCM 21818 / CCUG 39354 / LMG 10337 / NBRC 100064 / NCIMB 13643)</name>
    <name type="common">Pedobacter saltans</name>
    <dbReference type="NCBI Taxonomy" id="762903"/>
    <lineage>
        <taxon>Bacteria</taxon>
        <taxon>Pseudomonadati</taxon>
        <taxon>Bacteroidota</taxon>
        <taxon>Sphingobacteriia</taxon>
        <taxon>Sphingobacteriales</taxon>
        <taxon>Sphingobacteriaceae</taxon>
        <taxon>Pseudopedobacter</taxon>
    </lineage>
</organism>
<keyword evidence="1" id="KW-0677">Repeat</keyword>
<dbReference type="OrthoDB" id="1490552at2"/>
<dbReference type="HOGENOM" id="CLU_084740_0_0_10"/>